<evidence type="ECO:0000313" key="2">
    <source>
        <dbReference type="EMBL" id="GGK43987.1"/>
    </source>
</evidence>
<proteinExistence type="predicted"/>
<dbReference type="Proteomes" id="UP000612956">
    <property type="component" value="Unassembled WGS sequence"/>
</dbReference>
<dbReference type="EMBL" id="BMMW01000001">
    <property type="protein sequence ID" value="GGK43987.1"/>
    <property type="molecule type" value="Genomic_DNA"/>
</dbReference>
<reference evidence="2" key="2">
    <citation type="submission" date="2020-09" db="EMBL/GenBank/DDBJ databases">
        <authorList>
            <person name="Sun Q."/>
            <person name="Zhou Y."/>
        </authorList>
    </citation>
    <scope>NUCLEOTIDE SEQUENCE</scope>
    <source>
        <strain evidence="2">CGMCC 4.7278</strain>
    </source>
</reference>
<dbReference type="RefSeq" id="WP_188827963.1">
    <property type="nucleotide sequence ID" value="NZ_BMMW01000001.1"/>
</dbReference>
<dbReference type="AlphaFoldDB" id="A0A917QDQ5"/>
<sequence>MTIRVTVRGVVAAAVTVGSAVPMVLLSTPVATADPCPNGTARVFLGNETNSCQGPGTVSYTDAPVSKVCAMTSTDVTVDIETNLRKARTRHVELTNGRCATFDMKTQIANTVTVTPN</sequence>
<comment type="caution">
    <text evidence="2">The sequence shown here is derived from an EMBL/GenBank/DDBJ whole genome shotgun (WGS) entry which is preliminary data.</text>
</comment>
<feature type="signal peptide" evidence="1">
    <location>
        <begin position="1"/>
        <end position="33"/>
    </location>
</feature>
<reference evidence="2" key="1">
    <citation type="journal article" date="2014" name="Int. J. Syst. Evol. Microbiol.">
        <title>Complete genome sequence of Corynebacterium casei LMG S-19264T (=DSM 44701T), isolated from a smear-ripened cheese.</title>
        <authorList>
            <consortium name="US DOE Joint Genome Institute (JGI-PGF)"/>
            <person name="Walter F."/>
            <person name="Albersmeier A."/>
            <person name="Kalinowski J."/>
            <person name="Ruckert C."/>
        </authorList>
    </citation>
    <scope>NUCLEOTIDE SEQUENCE</scope>
    <source>
        <strain evidence="2">CGMCC 4.7278</strain>
    </source>
</reference>
<name>A0A917QDQ5_9NOCA</name>
<accession>A0A917QDQ5</accession>
<gene>
    <name evidence="2" type="ORF">GCM10011591_14420</name>
</gene>
<keyword evidence="1" id="KW-0732">Signal</keyword>
<evidence type="ECO:0000313" key="3">
    <source>
        <dbReference type="Proteomes" id="UP000612956"/>
    </source>
</evidence>
<keyword evidence="3" id="KW-1185">Reference proteome</keyword>
<protein>
    <submittedName>
        <fullName evidence="2">Uncharacterized protein</fullName>
    </submittedName>
</protein>
<organism evidence="2 3">
    <name type="scientific">Nocardia camponoti</name>
    <dbReference type="NCBI Taxonomy" id="1616106"/>
    <lineage>
        <taxon>Bacteria</taxon>
        <taxon>Bacillati</taxon>
        <taxon>Actinomycetota</taxon>
        <taxon>Actinomycetes</taxon>
        <taxon>Mycobacteriales</taxon>
        <taxon>Nocardiaceae</taxon>
        <taxon>Nocardia</taxon>
    </lineage>
</organism>
<feature type="chain" id="PRO_5038092112" evidence="1">
    <location>
        <begin position="34"/>
        <end position="117"/>
    </location>
</feature>
<evidence type="ECO:0000256" key="1">
    <source>
        <dbReference type="SAM" id="SignalP"/>
    </source>
</evidence>